<dbReference type="GO" id="GO:0008270">
    <property type="term" value="F:zinc ion binding"/>
    <property type="evidence" value="ECO:0007669"/>
    <property type="project" value="InterPro"/>
</dbReference>
<reference evidence="4 5" key="1">
    <citation type="submission" date="2015-04" db="EMBL/GenBank/DDBJ databases">
        <title>The draft genome sequence of Fusarium langsethiae, a T-2/HT-2 mycotoxin producer.</title>
        <authorList>
            <person name="Lysoe E."/>
            <person name="Divon H.H."/>
            <person name="Terzi V."/>
            <person name="Orru L."/>
            <person name="Lamontanara A."/>
            <person name="Kolseth A.-K."/>
            <person name="Frandsen R.J."/>
            <person name="Nielsen K."/>
            <person name="Thrane U."/>
        </authorList>
    </citation>
    <scope>NUCLEOTIDE SEQUENCE [LARGE SCALE GENOMIC DNA]</scope>
    <source>
        <strain evidence="4 5">Fl201059</strain>
    </source>
</reference>
<evidence type="ECO:0000313" key="5">
    <source>
        <dbReference type="Proteomes" id="UP000037904"/>
    </source>
</evidence>
<protein>
    <recommendedName>
        <fullName evidence="3">Zn(2)-C6 fungal-type domain-containing protein</fullName>
    </recommendedName>
</protein>
<feature type="compositionally biased region" description="Pro residues" evidence="2">
    <location>
        <begin position="48"/>
        <end position="57"/>
    </location>
</feature>
<dbReference type="PANTHER" id="PTHR47785:SF4">
    <property type="entry name" value="ZN(II)2CYS6 TRANSCRIPTION FACTOR (EUROFUNG)"/>
    <property type="match status" value="1"/>
</dbReference>
<dbReference type="EMBL" id="JXCE01001001">
    <property type="protein sequence ID" value="KPA35604.1"/>
    <property type="molecule type" value="Genomic_DNA"/>
</dbReference>
<dbReference type="InterPro" id="IPR053181">
    <property type="entry name" value="EcdB-like_regulator"/>
</dbReference>
<dbReference type="AlphaFoldDB" id="A0A0N1J267"/>
<feature type="compositionally biased region" description="Pro residues" evidence="2">
    <location>
        <begin position="10"/>
        <end position="24"/>
    </location>
</feature>
<dbReference type="Proteomes" id="UP000037904">
    <property type="component" value="Unassembled WGS sequence"/>
</dbReference>
<comment type="caution">
    <text evidence="4">The sequence shown here is derived from an EMBL/GenBank/DDBJ whole genome shotgun (WGS) entry which is preliminary data.</text>
</comment>
<evidence type="ECO:0000256" key="1">
    <source>
        <dbReference type="ARBA" id="ARBA00023242"/>
    </source>
</evidence>
<dbReference type="SMART" id="SM00066">
    <property type="entry name" value="GAL4"/>
    <property type="match status" value="1"/>
</dbReference>
<dbReference type="Gene3D" id="4.10.240.10">
    <property type="entry name" value="Zn(2)-C6 fungal-type DNA-binding domain"/>
    <property type="match status" value="1"/>
</dbReference>
<name>A0A0N1J267_FUSLA</name>
<dbReference type="InterPro" id="IPR036864">
    <property type="entry name" value="Zn2-C6_fun-type_DNA-bd_sf"/>
</dbReference>
<sequence length="173" mass="18859">MSSTSHLPPTSLPPPPPPGAYPDNPPRHMSYEGATSMPPTPGGYHAPSFPPPTPVPHQTPYEQHGGYPPNTQEPFYDGYSSPVVAKKKNARASQACESCRQRKQKCDEQTPCGTCSEKGVECKYRDPVLKPTDKTQADILDGLKRLDQRLTNMESLLHQHIATLTPTTEPSAG</sequence>
<accession>A0A0N1J267</accession>
<dbReference type="PANTHER" id="PTHR47785">
    <property type="entry name" value="ZN(II)2CYS6 TRANSCRIPTION FACTOR (EUROFUNG)-RELATED-RELATED"/>
    <property type="match status" value="1"/>
</dbReference>
<feature type="region of interest" description="Disordered" evidence="2">
    <location>
        <begin position="1"/>
        <end position="80"/>
    </location>
</feature>
<dbReference type="Pfam" id="PF00172">
    <property type="entry name" value="Zn_clus"/>
    <property type="match status" value="1"/>
</dbReference>
<dbReference type="InterPro" id="IPR001138">
    <property type="entry name" value="Zn2Cys6_DnaBD"/>
</dbReference>
<evidence type="ECO:0000256" key="2">
    <source>
        <dbReference type="SAM" id="MobiDB-lite"/>
    </source>
</evidence>
<feature type="domain" description="Zn(2)-C6 fungal-type" evidence="3">
    <location>
        <begin position="95"/>
        <end position="124"/>
    </location>
</feature>
<dbReference type="CDD" id="cd00067">
    <property type="entry name" value="GAL4"/>
    <property type="match status" value="1"/>
</dbReference>
<proteinExistence type="predicted"/>
<keyword evidence="5" id="KW-1185">Reference proteome</keyword>
<organism evidence="4 5">
    <name type="scientific">Fusarium langsethiae</name>
    <dbReference type="NCBI Taxonomy" id="179993"/>
    <lineage>
        <taxon>Eukaryota</taxon>
        <taxon>Fungi</taxon>
        <taxon>Dikarya</taxon>
        <taxon>Ascomycota</taxon>
        <taxon>Pezizomycotina</taxon>
        <taxon>Sordariomycetes</taxon>
        <taxon>Hypocreomycetidae</taxon>
        <taxon>Hypocreales</taxon>
        <taxon>Nectriaceae</taxon>
        <taxon>Fusarium</taxon>
    </lineage>
</organism>
<dbReference type="GO" id="GO:0000981">
    <property type="term" value="F:DNA-binding transcription factor activity, RNA polymerase II-specific"/>
    <property type="evidence" value="ECO:0007669"/>
    <property type="project" value="InterPro"/>
</dbReference>
<dbReference type="PROSITE" id="PS00463">
    <property type="entry name" value="ZN2_CY6_FUNGAL_1"/>
    <property type="match status" value="1"/>
</dbReference>
<keyword evidence="1" id="KW-0539">Nucleus</keyword>
<evidence type="ECO:0000259" key="3">
    <source>
        <dbReference type="PROSITE" id="PS50048"/>
    </source>
</evidence>
<dbReference type="PROSITE" id="PS50048">
    <property type="entry name" value="ZN2_CY6_FUNGAL_2"/>
    <property type="match status" value="1"/>
</dbReference>
<gene>
    <name evidence="4" type="ORF">FLAG1_11684</name>
</gene>
<evidence type="ECO:0000313" key="4">
    <source>
        <dbReference type="EMBL" id="KPA35604.1"/>
    </source>
</evidence>
<dbReference type="SUPFAM" id="SSF57701">
    <property type="entry name" value="Zn2/Cys6 DNA-binding domain"/>
    <property type="match status" value="1"/>
</dbReference>